<protein>
    <submittedName>
        <fullName evidence="7">Uncharacterized protein</fullName>
    </submittedName>
</protein>
<evidence type="ECO:0000256" key="5">
    <source>
        <dbReference type="ARBA" id="ARBA00023136"/>
    </source>
</evidence>
<sequence>MDKVGLNNILKSTVYSSLFIQVLTGIVDIYVYFLPAAGELSIIKKMLELEIFVQFIEGTFYVWFASIFSHVKNITPNRYYDWAITTPTMLFTMCLYLDYLGERDKPTEQFAPLIESPHTNNTASKKQSVKEMSLWEYLKQNLGLFLPIFFLNWIMLIFGYLGEIGELDNKLAVLCGFLPFIVYFVIIHENFAKHSSFYGKVLYWIFFSIWSLYGLVALLSYYWKNIAFNILDLFAKNFFGMILAYTLYINM</sequence>
<evidence type="ECO:0000256" key="2">
    <source>
        <dbReference type="ARBA" id="ARBA00008130"/>
    </source>
</evidence>
<comment type="similarity">
    <text evidence="2">Belongs to the archaeal/bacterial/fungal opsin family.</text>
</comment>
<proteinExistence type="inferred from homology"/>
<dbReference type="Pfam" id="PF01036">
    <property type="entry name" value="Bac_rhodopsin"/>
    <property type="match status" value="1"/>
</dbReference>
<keyword evidence="3 6" id="KW-0812">Transmembrane</keyword>
<dbReference type="SUPFAM" id="SSF81321">
    <property type="entry name" value="Family A G protein-coupled receptor-like"/>
    <property type="match status" value="2"/>
</dbReference>
<accession>A0A6C0HI93</accession>
<reference evidence="7" key="1">
    <citation type="journal article" date="2020" name="Nature">
        <title>Giant virus diversity and host interactions through global metagenomics.</title>
        <authorList>
            <person name="Schulz F."/>
            <person name="Roux S."/>
            <person name="Paez-Espino D."/>
            <person name="Jungbluth S."/>
            <person name="Walsh D.A."/>
            <person name="Denef V.J."/>
            <person name="McMahon K.D."/>
            <person name="Konstantinidis K.T."/>
            <person name="Eloe-Fadrosh E.A."/>
            <person name="Kyrpides N.C."/>
            <person name="Woyke T."/>
        </authorList>
    </citation>
    <scope>NUCLEOTIDE SEQUENCE</scope>
    <source>
        <strain evidence="7">GVMAG-M-3300023184-105</strain>
    </source>
</reference>
<feature type="transmembrane region" description="Helical" evidence="6">
    <location>
        <begin position="201"/>
        <end position="223"/>
    </location>
</feature>
<organism evidence="7">
    <name type="scientific">viral metagenome</name>
    <dbReference type="NCBI Taxonomy" id="1070528"/>
    <lineage>
        <taxon>unclassified sequences</taxon>
        <taxon>metagenomes</taxon>
        <taxon>organismal metagenomes</taxon>
    </lineage>
</organism>
<keyword evidence="5 6" id="KW-0472">Membrane</keyword>
<feature type="transmembrane region" description="Helical" evidence="6">
    <location>
        <begin position="12"/>
        <end position="34"/>
    </location>
</feature>
<evidence type="ECO:0000256" key="4">
    <source>
        <dbReference type="ARBA" id="ARBA00022989"/>
    </source>
</evidence>
<feature type="transmembrane region" description="Helical" evidence="6">
    <location>
        <begin position="46"/>
        <end position="67"/>
    </location>
</feature>
<evidence type="ECO:0000313" key="7">
    <source>
        <dbReference type="EMBL" id="QHT79875.1"/>
    </source>
</evidence>
<evidence type="ECO:0000256" key="3">
    <source>
        <dbReference type="ARBA" id="ARBA00022692"/>
    </source>
</evidence>
<dbReference type="Gene3D" id="1.20.1070.10">
    <property type="entry name" value="Rhodopsin 7-helix transmembrane proteins"/>
    <property type="match status" value="1"/>
</dbReference>
<comment type="subcellular location">
    <subcellularLocation>
        <location evidence="1">Membrane</location>
        <topology evidence="1">Multi-pass membrane protein</topology>
    </subcellularLocation>
</comment>
<feature type="transmembrane region" description="Helical" evidence="6">
    <location>
        <begin position="142"/>
        <end position="159"/>
    </location>
</feature>
<keyword evidence="4 6" id="KW-1133">Transmembrane helix</keyword>
<feature type="transmembrane region" description="Helical" evidence="6">
    <location>
        <begin position="79"/>
        <end position="97"/>
    </location>
</feature>
<dbReference type="InterPro" id="IPR001425">
    <property type="entry name" value="Arc/bac/fun_rhodopsins"/>
</dbReference>
<dbReference type="AlphaFoldDB" id="A0A6C0HI93"/>
<dbReference type="GO" id="GO:0016020">
    <property type="term" value="C:membrane"/>
    <property type="evidence" value="ECO:0007669"/>
    <property type="project" value="UniProtKB-SubCell"/>
</dbReference>
<name>A0A6C0HI93_9ZZZZ</name>
<feature type="transmembrane region" description="Helical" evidence="6">
    <location>
        <begin position="171"/>
        <end position="189"/>
    </location>
</feature>
<dbReference type="EMBL" id="MN739956">
    <property type="protein sequence ID" value="QHT79875.1"/>
    <property type="molecule type" value="Genomic_DNA"/>
</dbReference>
<evidence type="ECO:0000256" key="6">
    <source>
        <dbReference type="SAM" id="Phobius"/>
    </source>
</evidence>
<feature type="transmembrane region" description="Helical" evidence="6">
    <location>
        <begin position="229"/>
        <end position="248"/>
    </location>
</feature>
<evidence type="ECO:0000256" key="1">
    <source>
        <dbReference type="ARBA" id="ARBA00004141"/>
    </source>
</evidence>